<feature type="chain" id="PRO_5001512032" description="Transmembrane protein" evidence="2">
    <location>
        <begin position="18"/>
        <end position="715"/>
    </location>
</feature>
<protein>
    <recommendedName>
        <fullName evidence="5">Transmembrane protein</fullName>
    </recommendedName>
</protein>
<reference evidence="3" key="1">
    <citation type="submission" date="2013-12" db="EMBL/GenBank/DDBJ databases">
        <authorList>
            <person name="Omoto C.K."/>
            <person name="Sibley D."/>
            <person name="Venepally P."/>
            <person name="Hadjithomas M."/>
            <person name="Karamycheva S."/>
            <person name="Brunk B."/>
            <person name="Roos D."/>
            <person name="Caler E."/>
            <person name="Lorenzi H."/>
        </authorList>
    </citation>
    <scope>NUCLEOTIDE SEQUENCE</scope>
</reference>
<dbReference type="EMBL" id="AFNH02000519">
    <property type="protein sequence ID" value="EZG67362.1"/>
    <property type="molecule type" value="Genomic_DNA"/>
</dbReference>
<dbReference type="AlphaFoldDB" id="A0A023B7F9"/>
<gene>
    <name evidence="3" type="ORF">GNI_069230</name>
</gene>
<dbReference type="RefSeq" id="XP_011130263.1">
    <property type="nucleotide sequence ID" value="XM_011131961.1"/>
</dbReference>
<feature type="compositionally biased region" description="Low complexity" evidence="1">
    <location>
        <begin position="318"/>
        <end position="329"/>
    </location>
</feature>
<dbReference type="VEuPathDB" id="CryptoDB:GNI_069230"/>
<keyword evidence="2" id="KW-0732">Signal</keyword>
<feature type="compositionally biased region" description="Low complexity" evidence="1">
    <location>
        <begin position="387"/>
        <end position="396"/>
    </location>
</feature>
<dbReference type="Proteomes" id="UP000019763">
    <property type="component" value="Unassembled WGS sequence"/>
</dbReference>
<proteinExistence type="predicted"/>
<organism evidence="3 4">
    <name type="scientific">Gregarina niphandrodes</name>
    <name type="common">Septate eugregarine</name>
    <dbReference type="NCBI Taxonomy" id="110365"/>
    <lineage>
        <taxon>Eukaryota</taxon>
        <taxon>Sar</taxon>
        <taxon>Alveolata</taxon>
        <taxon>Apicomplexa</taxon>
        <taxon>Conoidasida</taxon>
        <taxon>Gregarinasina</taxon>
        <taxon>Eugregarinorida</taxon>
        <taxon>Gregarinidae</taxon>
        <taxon>Gregarina</taxon>
    </lineage>
</organism>
<evidence type="ECO:0008006" key="5">
    <source>
        <dbReference type="Google" id="ProtNLM"/>
    </source>
</evidence>
<evidence type="ECO:0000313" key="3">
    <source>
        <dbReference type="EMBL" id="EZG67362.1"/>
    </source>
</evidence>
<feature type="compositionally biased region" description="Low complexity" evidence="1">
    <location>
        <begin position="425"/>
        <end position="436"/>
    </location>
</feature>
<evidence type="ECO:0000256" key="2">
    <source>
        <dbReference type="SAM" id="SignalP"/>
    </source>
</evidence>
<dbReference type="GeneID" id="22912548"/>
<feature type="signal peptide" evidence="2">
    <location>
        <begin position="1"/>
        <end position="17"/>
    </location>
</feature>
<feature type="non-terminal residue" evidence="3">
    <location>
        <position position="1"/>
    </location>
</feature>
<accession>A0A023B7F9</accession>
<feature type="region of interest" description="Disordered" evidence="1">
    <location>
        <begin position="387"/>
        <end position="406"/>
    </location>
</feature>
<evidence type="ECO:0000313" key="4">
    <source>
        <dbReference type="Proteomes" id="UP000019763"/>
    </source>
</evidence>
<sequence>VLGGIILVSLAARAASAKLNRVAGMEGSAAAQDMKDAGRSFAAGVKNAAVSAKHKIQSAAAAVRGRADEMEEKRSAKASSKATKNALLDAAKKTEDAKSINCAQAKSEMQALHAGYVGLGDVGKAAARKAKHFHYCPTPAMAPDAVKGVITYQAMSKKPMGKPKRMNSMKVENNQRRELAAFEDKAKQPTMAGAKTANQASNAGFLGLADIGKEAAKAAKHFHYTPTPGAAPDAVKGVISYQAAATKPLGKPKRMPSLKNKPALKSPQVANASAAFDDKHARNKAFAGLSVTARDNVVQAAPSPVQAQIQVDKKQLSAQAKPPQQAGAKRQAKKSSGHADAVGMAAAPALLSVATKSPAASSASASSVSASSVSASSVSSVSASAKSPAASSAAPSGLSEIPSSRGWGGAGVNSAVAVKTPMASSASASPAAPSPAVAQQTPSVADKKTLAVGSAPDRRITLEQLAKMRQAERDAKISSNVQAKQPVAVQAKQPVAAQAKPVAVTKEIIPTGPARVVRTEPSAASGLGVAAASRTSIATDMKHGAKSLAKATEHGATNLMHGMQSAGEKAADQAEIFAEESKEFAKTAKDALKSTAKSTGQNIKSAFKKTGDWIKSKTSKTPLALQAKAPMLVAAPAPDAQATQEPMISVTRKVEVLRDGKLVPISEETKEVPASHAKAGTVEPPNGMTLLKKSVLRADDDGHVTVAHFRGKSDF</sequence>
<name>A0A023B7F9_GRENI</name>
<evidence type="ECO:0000256" key="1">
    <source>
        <dbReference type="SAM" id="MobiDB-lite"/>
    </source>
</evidence>
<feature type="region of interest" description="Disordered" evidence="1">
    <location>
        <begin position="249"/>
        <end position="276"/>
    </location>
</feature>
<keyword evidence="4" id="KW-1185">Reference proteome</keyword>
<comment type="caution">
    <text evidence="3">The sequence shown here is derived from an EMBL/GenBank/DDBJ whole genome shotgun (WGS) entry which is preliminary data.</text>
</comment>
<feature type="region of interest" description="Disordered" evidence="1">
    <location>
        <begin position="308"/>
        <end position="340"/>
    </location>
</feature>
<feature type="region of interest" description="Disordered" evidence="1">
    <location>
        <begin position="425"/>
        <end position="452"/>
    </location>
</feature>